<organism evidence="12 13">
    <name type="scientific">Chitinophaga agrisoli</name>
    <dbReference type="NCBI Taxonomy" id="2607653"/>
    <lineage>
        <taxon>Bacteria</taxon>
        <taxon>Pseudomonadati</taxon>
        <taxon>Bacteroidota</taxon>
        <taxon>Chitinophagia</taxon>
        <taxon>Chitinophagales</taxon>
        <taxon>Chitinophagaceae</taxon>
        <taxon>Chitinophaga</taxon>
    </lineage>
</organism>
<comment type="function">
    <text evidence="7">Degrades oligopeptides.</text>
</comment>
<dbReference type="InterPro" id="IPR005151">
    <property type="entry name" value="Tail-specific_protease"/>
</dbReference>
<evidence type="ECO:0000259" key="11">
    <source>
        <dbReference type="SMART" id="SM00245"/>
    </source>
</evidence>
<evidence type="ECO:0000256" key="4">
    <source>
        <dbReference type="ARBA" id="ARBA00022670"/>
    </source>
</evidence>
<feature type="active site" description="Nucleophile" evidence="8">
    <location>
        <position position="971"/>
    </location>
</feature>
<dbReference type="Pfam" id="PF03572">
    <property type="entry name" value="Peptidase_S41"/>
    <property type="match status" value="1"/>
</dbReference>
<dbReference type="InterPro" id="IPR036034">
    <property type="entry name" value="PDZ_sf"/>
</dbReference>
<comment type="caution">
    <text evidence="12">The sequence shown here is derived from an EMBL/GenBank/DDBJ whole genome shotgun (WGS) entry which is preliminary data.</text>
</comment>
<sequence>MLCRSLALLLAGFALAGNSTAQQQQTLLLRSPSISHDKIAFAYAGDIWLADKDGAHPQRITVNPDVEADPMLSPDGKWIAFSGNYDGNTDVYVVAVTGGMPRRITFHPSADIVRGWHGNDRILFASTRESYTTRFQKLFEVPVDGGLPQALQMPEAHQGNISPDGKYTAYIKSPDPTERAGVYRPFKHYRGGNMPRIWIFNNQTFAITEIPAAASNNTRPVWLGNDVYFLSDRNGTMNVFRYQPADKQVIQITSHKDYDVKNLFSDGSSLVYEQAGRLHIWDNNSRQAKDLQITLEADLPYKRPHWATDNAGFRHLAISPTGARAVVEYRGEILTLPAEKGDIRNLTNTTGANERDPAWSPDGKWVAYFSDANGEYALQLRDQKATLPPVTISLGAPDFYYEPVWSPDSKKILYYDKHLRLFYIDIDSKRSTQIDEDTYDRPDQSFAASWSRDSRWVTYHKRLDNALRAIFLYDVTAGKTHQVTDGRSEATEPAFSRDGKYLFFTASTNYALNTGWLDMSNYERNTVRNIYAVVLANDAPSLLAPESDEETVKGETPSPPKPSADSAKAGKDKDKDKDKQIRIDLPGIEQRIVALALPGKGYSRLNAGVDNKLFFLEGGNLHSYDITKHKTDVVMNTVNNYAISSDGKKLLYASGSTLGIVGVNGKSTIGEGKLNTSGIRVWTDPVVEWKQMFNELWRIERDFFYVSNMHGADWKAVKARYEKFLPYVSHREDLNYLFNEMMSELVIGHNYVGLGDAPTPVSVNVGLLGADYSIENGHYRFHKIYSGLNWNPQFQAPLTQPGIQVKEGDYLLAVDGQVLDAKDNVYSLFQNTAGRQVRILVNSQPTTAGAKEYTVIPVSSEGNLRNMAWIEDNRQKVDRLSNGQLAYVYMPNTGGDGYTFFNRYYFSQLDKKGVILDERFNGGGSAADYVIDLLNRDLLNYWATRDGKPQTTPGNAIFGPKAMITNGYAGSGGDLMPFMFREKKLGPLVGTTTMGILVGIYNYPVLMDGGYTTAPRLGIFSKDGKWIIENEGVSPDAEVEMTPADVIAGKDPQLEKAVELVMKELKPAAPVQRPKDPVRAK</sequence>
<accession>A0A5B2W0J6</accession>
<dbReference type="InterPro" id="IPR029414">
    <property type="entry name" value="Tricorn_PDZ"/>
</dbReference>
<evidence type="ECO:0000313" key="12">
    <source>
        <dbReference type="EMBL" id="KAA2245191.1"/>
    </source>
</evidence>
<keyword evidence="4 7" id="KW-0645">Protease</keyword>
<dbReference type="InterPro" id="IPR015943">
    <property type="entry name" value="WD40/YVTN_repeat-like_dom_sf"/>
</dbReference>
<evidence type="ECO:0000256" key="2">
    <source>
        <dbReference type="ARBA" id="ARBA00008524"/>
    </source>
</evidence>
<dbReference type="Pfam" id="PF14684">
    <property type="entry name" value="Tricorn_C1"/>
    <property type="match status" value="1"/>
</dbReference>
<evidence type="ECO:0000313" key="13">
    <source>
        <dbReference type="Proteomes" id="UP000324611"/>
    </source>
</evidence>
<evidence type="ECO:0000256" key="7">
    <source>
        <dbReference type="PIRNR" id="PIRNR036421"/>
    </source>
</evidence>
<dbReference type="SUPFAM" id="SSF50156">
    <property type="entry name" value="PDZ domain-like"/>
    <property type="match status" value="1"/>
</dbReference>
<dbReference type="Gene3D" id="2.130.10.10">
    <property type="entry name" value="YVTN repeat-like/Quinoprotein amine dehydrogenase"/>
    <property type="match status" value="1"/>
</dbReference>
<gene>
    <name evidence="12" type="ORF">F0L74_04310</name>
</gene>
<dbReference type="GO" id="GO:0005737">
    <property type="term" value="C:cytoplasm"/>
    <property type="evidence" value="ECO:0007669"/>
    <property type="project" value="UniProtKB-SubCell"/>
</dbReference>
<dbReference type="SUPFAM" id="SSF52096">
    <property type="entry name" value="ClpP/crotonase"/>
    <property type="match status" value="1"/>
</dbReference>
<evidence type="ECO:0000256" key="1">
    <source>
        <dbReference type="ARBA" id="ARBA00004496"/>
    </source>
</evidence>
<dbReference type="SMART" id="SM00245">
    <property type="entry name" value="TSPc"/>
    <property type="match status" value="1"/>
</dbReference>
<feature type="active site" description="Charge relay system" evidence="8">
    <location>
        <position position="1029"/>
    </location>
</feature>
<keyword evidence="5 7" id="KW-0378">Hydrolase</keyword>
<dbReference type="Gene3D" id="3.90.226.10">
    <property type="entry name" value="2-enoyl-CoA Hydratase, Chain A, domain 1"/>
    <property type="match status" value="1"/>
</dbReference>
<dbReference type="InterPro" id="IPR028204">
    <property type="entry name" value="Tricorn_C1"/>
</dbReference>
<evidence type="ECO:0000256" key="8">
    <source>
        <dbReference type="PIRSR" id="PIRSR036421-1"/>
    </source>
</evidence>
<dbReference type="Gene3D" id="2.30.42.10">
    <property type="match status" value="1"/>
</dbReference>
<feature type="region of interest" description="Disordered" evidence="9">
    <location>
        <begin position="544"/>
        <end position="578"/>
    </location>
</feature>
<dbReference type="EMBL" id="VUOC01000001">
    <property type="protein sequence ID" value="KAA2245191.1"/>
    <property type="molecule type" value="Genomic_DNA"/>
</dbReference>
<comment type="subcellular location">
    <subcellularLocation>
        <location evidence="1 7">Cytoplasm</location>
    </subcellularLocation>
</comment>
<comment type="similarity">
    <text evidence="2 7">Belongs to the peptidase S41B family.</text>
</comment>
<dbReference type="Pfam" id="PF26549">
    <property type="entry name" value="Tricorn_N"/>
    <property type="match status" value="1"/>
</dbReference>
<dbReference type="Pfam" id="PF14685">
    <property type="entry name" value="PDZ_Tricorn"/>
    <property type="match status" value="1"/>
</dbReference>
<dbReference type="Pfam" id="PF26550">
    <property type="entry name" value="Tricorn_2nd"/>
    <property type="match status" value="1"/>
</dbReference>
<dbReference type="GO" id="GO:0008236">
    <property type="term" value="F:serine-type peptidase activity"/>
    <property type="evidence" value="ECO:0007669"/>
    <property type="project" value="UniProtKB-UniRule"/>
</dbReference>
<feature type="domain" description="Tail specific protease" evidence="11">
    <location>
        <begin position="848"/>
        <end position="1040"/>
    </location>
</feature>
<dbReference type="CDD" id="cd07562">
    <property type="entry name" value="Peptidase_S41_TRI"/>
    <property type="match status" value="1"/>
</dbReference>
<dbReference type="RefSeq" id="WP_149836585.1">
    <property type="nucleotide sequence ID" value="NZ_VUOC01000001.1"/>
</dbReference>
<keyword evidence="10" id="KW-0732">Signal</keyword>
<feature type="active site" description="Charge relay system" evidence="8">
    <location>
        <position position="749"/>
    </location>
</feature>
<reference evidence="12 13" key="2">
    <citation type="submission" date="2019-09" db="EMBL/GenBank/DDBJ databases">
        <authorList>
            <person name="Jin C."/>
        </authorList>
    </citation>
    <scope>NUCLEOTIDE SEQUENCE [LARGE SCALE GENOMIC DNA]</scope>
    <source>
        <strain evidence="12 13">BN140078</strain>
    </source>
</reference>
<feature type="chain" id="PRO_5022825055" description="Tricorn protease homolog" evidence="10">
    <location>
        <begin position="17"/>
        <end position="1081"/>
    </location>
</feature>
<protein>
    <recommendedName>
        <fullName evidence="7">Tricorn protease homolog</fullName>
        <ecNumber evidence="7">3.4.21.-</ecNumber>
    </recommendedName>
</protein>
<evidence type="ECO:0000256" key="6">
    <source>
        <dbReference type="ARBA" id="ARBA00022825"/>
    </source>
</evidence>
<keyword evidence="6 7" id="KW-0720">Serine protease</keyword>
<feature type="signal peptide" evidence="10">
    <location>
        <begin position="1"/>
        <end position="16"/>
    </location>
</feature>
<keyword evidence="3 7" id="KW-0963">Cytoplasm</keyword>
<dbReference type="Gene3D" id="3.30.750.44">
    <property type="match status" value="1"/>
</dbReference>
<feature type="compositionally biased region" description="Basic and acidic residues" evidence="9">
    <location>
        <begin position="568"/>
        <end position="578"/>
    </location>
</feature>
<dbReference type="Proteomes" id="UP000324611">
    <property type="component" value="Unassembled WGS sequence"/>
</dbReference>
<dbReference type="PIRSF" id="PIRSF036421">
    <property type="entry name" value="Tricorn_protease"/>
    <property type="match status" value="1"/>
</dbReference>
<evidence type="ECO:0000256" key="9">
    <source>
        <dbReference type="SAM" id="MobiDB-lite"/>
    </source>
</evidence>
<name>A0A5B2W0J6_9BACT</name>
<dbReference type="AlphaFoldDB" id="A0A5B2W0J6"/>
<dbReference type="InterPro" id="IPR029045">
    <property type="entry name" value="ClpP/crotonase-like_dom_sf"/>
</dbReference>
<dbReference type="PANTHER" id="PTHR43253">
    <property type="entry name" value="TRICORN PROTEASE HOMOLOG 2-RELATED"/>
    <property type="match status" value="1"/>
</dbReference>
<evidence type="ECO:0000256" key="3">
    <source>
        <dbReference type="ARBA" id="ARBA00022490"/>
    </source>
</evidence>
<reference evidence="12 13" key="1">
    <citation type="submission" date="2019-09" db="EMBL/GenBank/DDBJ databases">
        <title>Chitinophaga ginsengihumi sp. nov., isolated from soil of ginseng rhizosphere.</title>
        <authorList>
            <person name="Lee J."/>
        </authorList>
    </citation>
    <scope>NUCLEOTIDE SEQUENCE [LARGE SCALE GENOMIC DNA]</scope>
    <source>
        <strain evidence="12 13">BN140078</strain>
    </source>
</reference>
<evidence type="ECO:0000256" key="5">
    <source>
        <dbReference type="ARBA" id="ARBA00022801"/>
    </source>
</evidence>
<proteinExistence type="inferred from homology"/>
<dbReference type="SUPFAM" id="SSF82171">
    <property type="entry name" value="DPP6 N-terminal domain-like"/>
    <property type="match status" value="1"/>
</dbReference>
<dbReference type="InterPro" id="IPR012393">
    <property type="entry name" value="Tricorn_protease"/>
</dbReference>
<keyword evidence="13" id="KW-1185">Reference proteome</keyword>
<evidence type="ECO:0000256" key="10">
    <source>
        <dbReference type="SAM" id="SignalP"/>
    </source>
</evidence>
<dbReference type="SUPFAM" id="SSF69304">
    <property type="entry name" value="Tricorn protease N-terminal domain"/>
    <property type="match status" value="1"/>
</dbReference>
<dbReference type="PANTHER" id="PTHR43253:SF1">
    <property type="entry name" value="TRICORN PROTEASE HOMOLOG 2-RELATED"/>
    <property type="match status" value="1"/>
</dbReference>
<dbReference type="EC" id="3.4.21.-" evidence="7"/>
<dbReference type="GO" id="GO:0006508">
    <property type="term" value="P:proteolysis"/>
    <property type="evidence" value="ECO:0007669"/>
    <property type="project" value="UniProtKB-UniRule"/>
</dbReference>
<dbReference type="Gene3D" id="2.120.10.60">
    <property type="entry name" value="Tricorn protease N-terminal domain"/>
    <property type="match status" value="1"/>
</dbReference>